<proteinExistence type="predicted"/>
<evidence type="ECO:0000313" key="2">
    <source>
        <dbReference type="EMBL" id="MFD1814270.1"/>
    </source>
</evidence>
<keyword evidence="3" id="KW-1185">Reference proteome</keyword>
<sequence length="244" mass="25932">MTTATFTAAQHRAAPSRIGGVLRLHTVAWPLLVAWPVGILAVSFAICWTIYFLVQNEEGEGFTGAVTALLGFVVAFYLQAMNQSFPFALGLSVTRREFYRATVIMALGQSAVFAIALQALSAIEAATGGWGVHMRMFGLARYVTDSRLVELLSLFAILLATTGIAMLAGAIYQRWRTTGLLAAGVAVFGGLGLAAIGITWAGWWPEIGSWFADSPRAVPMVALPLVIAAVTLAGTWGGLRRATP</sequence>
<name>A0ABW4PB23_9NOCA</name>
<feature type="transmembrane region" description="Helical" evidence="1">
    <location>
        <begin position="179"/>
        <end position="201"/>
    </location>
</feature>
<evidence type="ECO:0000313" key="3">
    <source>
        <dbReference type="Proteomes" id="UP001597286"/>
    </source>
</evidence>
<dbReference type="RefSeq" id="WP_378486745.1">
    <property type="nucleotide sequence ID" value="NZ_JBHUFB010000013.1"/>
</dbReference>
<protein>
    <submittedName>
        <fullName evidence="2">ABC transporter permease</fullName>
    </submittedName>
</protein>
<feature type="transmembrane region" description="Helical" evidence="1">
    <location>
        <begin position="27"/>
        <end position="54"/>
    </location>
</feature>
<keyword evidence="1" id="KW-0812">Transmembrane</keyword>
<reference evidence="3" key="1">
    <citation type="journal article" date="2019" name="Int. J. Syst. Evol. Microbiol.">
        <title>The Global Catalogue of Microorganisms (GCM) 10K type strain sequencing project: providing services to taxonomists for standard genome sequencing and annotation.</title>
        <authorList>
            <consortium name="The Broad Institute Genomics Platform"/>
            <consortium name="The Broad Institute Genome Sequencing Center for Infectious Disease"/>
            <person name="Wu L."/>
            <person name="Ma J."/>
        </authorList>
    </citation>
    <scope>NUCLEOTIDE SEQUENCE [LARGE SCALE GENOMIC DNA]</scope>
    <source>
        <strain evidence="3">DT72</strain>
    </source>
</reference>
<dbReference type="Proteomes" id="UP001597286">
    <property type="component" value="Unassembled WGS sequence"/>
</dbReference>
<keyword evidence="1" id="KW-0472">Membrane</keyword>
<keyword evidence="1" id="KW-1133">Transmembrane helix</keyword>
<organism evidence="2 3">
    <name type="scientific">Rhodococcus gannanensis</name>
    <dbReference type="NCBI Taxonomy" id="1960308"/>
    <lineage>
        <taxon>Bacteria</taxon>
        <taxon>Bacillati</taxon>
        <taxon>Actinomycetota</taxon>
        <taxon>Actinomycetes</taxon>
        <taxon>Mycobacteriales</taxon>
        <taxon>Nocardiaceae</taxon>
        <taxon>Rhodococcus</taxon>
    </lineage>
</organism>
<gene>
    <name evidence="2" type="ORF">ACFSJG_18790</name>
</gene>
<feature type="transmembrane region" description="Helical" evidence="1">
    <location>
        <begin position="221"/>
        <end position="239"/>
    </location>
</feature>
<dbReference type="EMBL" id="JBHUFB010000013">
    <property type="protein sequence ID" value="MFD1814270.1"/>
    <property type="molecule type" value="Genomic_DNA"/>
</dbReference>
<feature type="transmembrane region" description="Helical" evidence="1">
    <location>
        <begin position="151"/>
        <end position="172"/>
    </location>
</feature>
<accession>A0ABW4PB23</accession>
<evidence type="ECO:0000256" key="1">
    <source>
        <dbReference type="SAM" id="Phobius"/>
    </source>
</evidence>
<comment type="caution">
    <text evidence="2">The sequence shown here is derived from an EMBL/GenBank/DDBJ whole genome shotgun (WGS) entry which is preliminary data.</text>
</comment>